<dbReference type="GO" id="GO:0004519">
    <property type="term" value="F:endonuclease activity"/>
    <property type="evidence" value="ECO:0007669"/>
    <property type="project" value="UniProtKB-KW"/>
</dbReference>
<dbReference type="InterPro" id="IPR005135">
    <property type="entry name" value="Endo/exonuclease/phosphatase"/>
</dbReference>
<dbReference type="GO" id="GO:0004527">
    <property type="term" value="F:exonuclease activity"/>
    <property type="evidence" value="ECO:0007669"/>
    <property type="project" value="UniProtKB-KW"/>
</dbReference>
<dbReference type="GO" id="GO:0006506">
    <property type="term" value="P:GPI anchor biosynthetic process"/>
    <property type="evidence" value="ECO:0007669"/>
    <property type="project" value="TreeGrafter"/>
</dbReference>
<comment type="caution">
    <text evidence="3">The sequence shown here is derived from an EMBL/GenBank/DDBJ whole genome shotgun (WGS) entry which is preliminary data.</text>
</comment>
<feature type="domain" description="Endonuclease/exonuclease/phosphatase" evidence="2">
    <location>
        <begin position="108"/>
        <end position="360"/>
    </location>
</feature>
<evidence type="ECO:0000313" key="4">
    <source>
        <dbReference type="Proteomes" id="UP000078459"/>
    </source>
</evidence>
<keyword evidence="1" id="KW-0472">Membrane</keyword>
<feature type="transmembrane region" description="Helical" evidence="1">
    <location>
        <begin position="38"/>
        <end position="61"/>
    </location>
</feature>
<accession>A0A179DDL7</accession>
<keyword evidence="1" id="KW-1133">Transmembrane helix</keyword>
<reference evidence="3 4" key="2">
    <citation type="submission" date="2016-06" db="EMBL/GenBank/DDBJ databases">
        <title>Pedobacter psychrophilus sp. nov., isolated from Antarctic fragmentary rock.</title>
        <authorList>
            <person name="Svec P."/>
        </authorList>
    </citation>
    <scope>NUCLEOTIDE SEQUENCE [LARGE SCALE GENOMIC DNA]</scope>
    <source>
        <strain evidence="3 4">CCM 8644</strain>
    </source>
</reference>
<dbReference type="STRING" id="1826909.A5893_12465"/>
<keyword evidence="3" id="KW-0255">Endonuclease</keyword>
<keyword evidence="1" id="KW-0812">Transmembrane</keyword>
<dbReference type="RefSeq" id="WP_068823145.1">
    <property type="nucleotide sequence ID" value="NZ_LWHJ01000029.1"/>
</dbReference>
<dbReference type="Gene3D" id="3.60.10.10">
    <property type="entry name" value="Endonuclease/exonuclease/phosphatase"/>
    <property type="match status" value="1"/>
</dbReference>
<dbReference type="InterPro" id="IPR051916">
    <property type="entry name" value="GPI-anchor_lipid_remodeler"/>
</dbReference>
<organism evidence="3 4">
    <name type="scientific">Pedobacter psychrophilus</name>
    <dbReference type="NCBI Taxonomy" id="1826909"/>
    <lineage>
        <taxon>Bacteria</taxon>
        <taxon>Pseudomonadati</taxon>
        <taxon>Bacteroidota</taxon>
        <taxon>Sphingobacteriia</taxon>
        <taxon>Sphingobacteriales</taxon>
        <taxon>Sphingobacteriaceae</taxon>
        <taxon>Pedobacter</taxon>
    </lineage>
</organism>
<gene>
    <name evidence="3" type="ORF">A5893_12465</name>
</gene>
<dbReference type="CDD" id="cd09084">
    <property type="entry name" value="EEP-2"/>
    <property type="match status" value="1"/>
</dbReference>
<keyword evidence="4" id="KW-1185">Reference proteome</keyword>
<evidence type="ECO:0000256" key="1">
    <source>
        <dbReference type="SAM" id="Phobius"/>
    </source>
</evidence>
<keyword evidence="3" id="KW-0540">Nuclease</keyword>
<sequence length="371" mass="42936">MKKKKNSLFQKALLFFNFLAILCLLLSYLATITDPEKIWYFTLFGLAYPFILLTNILFILIWALAKRWYFLYSLLFILIGYQPLTRTFGFRTSSSNNFNVDSNTIKLMSYNVHYFKKFGFDLDTTTRSQVLALIKEEQPDVIGFEEFFTRKKGKYDLKDSLLKILNTKQFYYSRAVDNDYESTGVAIFSKYPIINTGDIILDSLDSGNQSVYVDVKKGDKIFRIYAVHLASISFQPEDYNFLNDVKTDIKSSKDVVSSKRIVKKLKTAFIKRSNQVKILKQNMATCTTPYIVMGDFNDTPVSFALTQMKKDLKNAFEEKGRGLAITYNGDFPNFQIDYILTSPQFNIHSYNIIKKPLSDHYPIRSNVSLSN</sequence>
<dbReference type="PANTHER" id="PTHR14859:SF15">
    <property type="entry name" value="ENDONUCLEASE_EXONUCLEASE_PHOSPHATASE DOMAIN-CONTAINING PROTEIN"/>
    <property type="match status" value="1"/>
</dbReference>
<protein>
    <submittedName>
        <fullName evidence="3">Endonuclease/exonuclease/phosphatase</fullName>
    </submittedName>
</protein>
<dbReference type="Pfam" id="PF03372">
    <property type="entry name" value="Exo_endo_phos"/>
    <property type="match status" value="1"/>
</dbReference>
<dbReference type="OrthoDB" id="635146at2"/>
<dbReference type="PANTHER" id="PTHR14859">
    <property type="entry name" value="CALCOFLUOR WHITE HYPERSENSITIVE PROTEIN PRECURSOR"/>
    <property type="match status" value="1"/>
</dbReference>
<dbReference type="SUPFAM" id="SSF56219">
    <property type="entry name" value="DNase I-like"/>
    <property type="match status" value="1"/>
</dbReference>
<dbReference type="AlphaFoldDB" id="A0A179DDL7"/>
<proteinExistence type="predicted"/>
<dbReference type="InterPro" id="IPR036691">
    <property type="entry name" value="Endo/exonu/phosph_ase_sf"/>
</dbReference>
<dbReference type="GO" id="GO:0016020">
    <property type="term" value="C:membrane"/>
    <property type="evidence" value="ECO:0007669"/>
    <property type="project" value="GOC"/>
</dbReference>
<evidence type="ECO:0000313" key="3">
    <source>
        <dbReference type="EMBL" id="OAQ38994.1"/>
    </source>
</evidence>
<feature type="transmembrane region" description="Helical" evidence="1">
    <location>
        <begin position="68"/>
        <end position="84"/>
    </location>
</feature>
<dbReference type="Proteomes" id="UP000078459">
    <property type="component" value="Unassembled WGS sequence"/>
</dbReference>
<keyword evidence="3" id="KW-0269">Exonuclease</keyword>
<evidence type="ECO:0000259" key="2">
    <source>
        <dbReference type="Pfam" id="PF03372"/>
    </source>
</evidence>
<dbReference type="EMBL" id="LWHJ01000029">
    <property type="protein sequence ID" value="OAQ38994.1"/>
    <property type="molecule type" value="Genomic_DNA"/>
</dbReference>
<keyword evidence="3" id="KW-0378">Hydrolase</keyword>
<reference evidence="3 4" key="1">
    <citation type="submission" date="2016-04" db="EMBL/GenBank/DDBJ databases">
        <authorList>
            <person name="Evans L.H."/>
            <person name="Alamgir A."/>
            <person name="Owens N."/>
            <person name="Weber N.D."/>
            <person name="Virtaneva K."/>
            <person name="Barbian K."/>
            <person name="Babar A."/>
            <person name="Rosenke K."/>
        </authorList>
    </citation>
    <scope>NUCLEOTIDE SEQUENCE [LARGE SCALE GENOMIC DNA]</scope>
    <source>
        <strain evidence="3 4">CCM 8644</strain>
    </source>
</reference>
<name>A0A179DDL7_9SPHI</name>
<feature type="transmembrane region" description="Helical" evidence="1">
    <location>
        <begin position="12"/>
        <end position="32"/>
    </location>
</feature>